<dbReference type="InterPro" id="IPR027417">
    <property type="entry name" value="P-loop_NTPase"/>
</dbReference>
<keyword evidence="4" id="KW-0547">Nucleotide-binding</keyword>
<dbReference type="SUPFAM" id="SSF52540">
    <property type="entry name" value="P-loop containing nucleoside triphosphate hydrolases"/>
    <property type="match status" value="1"/>
</dbReference>
<dbReference type="InterPro" id="IPR003439">
    <property type="entry name" value="ABC_transporter-like_ATP-bd"/>
</dbReference>
<evidence type="ECO:0000313" key="9">
    <source>
        <dbReference type="EMBL" id="TEB04379.1"/>
    </source>
</evidence>
<dbReference type="EMBL" id="QFGA01000004">
    <property type="protein sequence ID" value="TEB04379.1"/>
    <property type="molecule type" value="Genomic_DNA"/>
</dbReference>
<dbReference type="CDD" id="cd03293">
    <property type="entry name" value="ABC_NrtD_SsuB_transporters"/>
    <property type="match status" value="1"/>
</dbReference>
<dbReference type="InterPro" id="IPR050166">
    <property type="entry name" value="ABC_transporter_ATP-bind"/>
</dbReference>
<keyword evidence="7" id="KW-0472">Membrane</keyword>
<sequence>MDERKYKANYVVTLKNINFRYSGEKGGVTALQDINLGIKEGEFLCVLGPSGCGKSTLLKIIAGFLQSSAGEARMDNEPIHGPDWHRGVIFQSPTLYPWLNVQDNIGFGLKMRKFPQNEIEELTNRYFELVGLKGFERHKPYELSGGMKQRASLARILVNKPRMLLMDEPFGSLDSLTRQNMQTLIREIWTKTENTVFLITHDVDEALALATRIIVMSSRPGRILKEFQTSFTYQISGVGHEKARYKPEYMEIREEILNIINSQSEALKFSSPER</sequence>
<dbReference type="AlphaFoldDB" id="A0A4Y7R6M9"/>
<keyword evidence="10" id="KW-1185">Reference proteome</keyword>
<evidence type="ECO:0000256" key="2">
    <source>
        <dbReference type="ARBA" id="ARBA00022475"/>
    </source>
</evidence>
<dbReference type="GO" id="GO:0005524">
    <property type="term" value="F:ATP binding"/>
    <property type="evidence" value="ECO:0007669"/>
    <property type="project" value="UniProtKB-KW"/>
</dbReference>
<dbReference type="InterPro" id="IPR003593">
    <property type="entry name" value="AAA+_ATPase"/>
</dbReference>
<evidence type="ECO:0000259" key="8">
    <source>
        <dbReference type="PROSITE" id="PS50893"/>
    </source>
</evidence>
<keyword evidence="3" id="KW-0997">Cell inner membrane</keyword>
<proteinExistence type="predicted"/>
<evidence type="ECO:0000256" key="7">
    <source>
        <dbReference type="ARBA" id="ARBA00023136"/>
    </source>
</evidence>
<dbReference type="PANTHER" id="PTHR42788">
    <property type="entry name" value="TAURINE IMPORT ATP-BINDING PROTEIN-RELATED"/>
    <property type="match status" value="1"/>
</dbReference>
<evidence type="ECO:0000313" key="10">
    <source>
        <dbReference type="Proteomes" id="UP000298324"/>
    </source>
</evidence>
<dbReference type="RefSeq" id="WP_190259508.1">
    <property type="nucleotide sequence ID" value="NZ_QFGA01000004.1"/>
</dbReference>
<keyword evidence="1" id="KW-0813">Transport</keyword>
<keyword evidence="2" id="KW-1003">Cell membrane</keyword>
<keyword evidence="5 9" id="KW-0067">ATP-binding</keyword>
<evidence type="ECO:0000256" key="5">
    <source>
        <dbReference type="ARBA" id="ARBA00022840"/>
    </source>
</evidence>
<name>A0A4Y7R6M9_9FIRM</name>
<dbReference type="PANTHER" id="PTHR42788:SF18">
    <property type="entry name" value="TAURINE IMPORT ATP-BINDING PROTEIN TAUB"/>
    <property type="match status" value="1"/>
</dbReference>
<dbReference type="Proteomes" id="UP000298324">
    <property type="component" value="Unassembled WGS sequence"/>
</dbReference>
<dbReference type="GO" id="GO:0016887">
    <property type="term" value="F:ATP hydrolysis activity"/>
    <property type="evidence" value="ECO:0007669"/>
    <property type="project" value="InterPro"/>
</dbReference>
<dbReference type="PROSITE" id="PS50893">
    <property type="entry name" value="ABC_TRANSPORTER_2"/>
    <property type="match status" value="1"/>
</dbReference>
<gene>
    <name evidence="9" type="primary">tauB_2</name>
    <name evidence="9" type="ORF">Psch_04106</name>
</gene>
<evidence type="ECO:0000256" key="4">
    <source>
        <dbReference type="ARBA" id="ARBA00022741"/>
    </source>
</evidence>
<dbReference type="PROSITE" id="PS00211">
    <property type="entry name" value="ABC_TRANSPORTER_1"/>
    <property type="match status" value="1"/>
</dbReference>
<comment type="caution">
    <text evidence="9">The sequence shown here is derived from an EMBL/GenBank/DDBJ whole genome shotgun (WGS) entry which is preliminary data.</text>
</comment>
<dbReference type="InterPro" id="IPR017871">
    <property type="entry name" value="ABC_transporter-like_CS"/>
</dbReference>
<evidence type="ECO:0000256" key="1">
    <source>
        <dbReference type="ARBA" id="ARBA00022448"/>
    </source>
</evidence>
<protein>
    <submittedName>
        <fullName evidence="9">Taurine import ATP-binding protein TauB</fullName>
    </submittedName>
</protein>
<evidence type="ECO:0000256" key="3">
    <source>
        <dbReference type="ARBA" id="ARBA00022519"/>
    </source>
</evidence>
<evidence type="ECO:0000256" key="6">
    <source>
        <dbReference type="ARBA" id="ARBA00022967"/>
    </source>
</evidence>
<reference evidence="9 10" key="1">
    <citation type="journal article" date="2018" name="Environ. Microbiol.">
        <title>Novel energy conservation strategies and behaviour of Pelotomaculum schinkii driving syntrophic propionate catabolism.</title>
        <authorList>
            <person name="Hidalgo-Ahumada C.A.P."/>
            <person name="Nobu M.K."/>
            <person name="Narihiro T."/>
            <person name="Tamaki H."/>
            <person name="Liu W.T."/>
            <person name="Kamagata Y."/>
            <person name="Stams A.J.M."/>
            <person name="Imachi H."/>
            <person name="Sousa D.Z."/>
        </authorList>
    </citation>
    <scope>NUCLEOTIDE SEQUENCE [LARGE SCALE GENOMIC DNA]</scope>
    <source>
        <strain evidence="9 10">HH</strain>
    </source>
</reference>
<dbReference type="Pfam" id="PF00005">
    <property type="entry name" value="ABC_tran"/>
    <property type="match status" value="1"/>
</dbReference>
<dbReference type="Gene3D" id="3.40.50.300">
    <property type="entry name" value="P-loop containing nucleotide triphosphate hydrolases"/>
    <property type="match status" value="1"/>
</dbReference>
<keyword evidence="6" id="KW-1278">Translocase</keyword>
<dbReference type="SMART" id="SM00382">
    <property type="entry name" value="AAA"/>
    <property type="match status" value="1"/>
</dbReference>
<organism evidence="9 10">
    <name type="scientific">Pelotomaculum schinkii</name>
    <dbReference type="NCBI Taxonomy" id="78350"/>
    <lineage>
        <taxon>Bacteria</taxon>
        <taxon>Bacillati</taxon>
        <taxon>Bacillota</taxon>
        <taxon>Clostridia</taxon>
        <taxon>Eubacteriales</taxon>
        <taxon>Desulfotomaculaceae</taxon>
        <taxon>Pelotomaculum</taxon>
    </lineage>
</organism>
<accession>A0A4Y7R6M9</accession>
<feature type="domain" description="ABC transporter" evidence="8">
    <location>
        <begin position="12"/>
        <end position="243"/>
    </location>
</feature>